<evidence type="ECO:0000259" key="1">
    <source>
        <dbReference type="Pfam" id="PF03372"/>
    </source>
</evidence>
<protein>
    <recommendedName>
        <fullName evidence="1">Endonuclease/exonuclease/phosphatase domain-containing protein</fullName>
    </recommendedName>
</protein>
<reference evidence="2 3" key="1">
    <citation type="journal article" date="2024" name="G3 (Bethesda)">
        <title>Genome assembly of Hibiscus sabdariffa L. provides insights into metabolisms of medicinal natural products.</title>
        <authorList>
            <person name="Kim T."/>
        </authorList>
    </citation>
    <scope>NUCLEOTIDE SEQUENCE [LARGE SCALE GENOMIC DNA]</scope>
    <source>
        <strain evidence="2">TK-2024</strain>
        <tissue evidence="2">Old leaves</tissue>
    </source>
</reference>
<gene>
    <name evidence="2" type="ORF">V6N11_068141</name>
</gene>
<feature type="domain" description="Endonuclease/exonuclease/phosphatase" evidence="1">
    <location>
        <begin position="321"/>
        <end position="540"/>
    </location>
</feature>
<organism evidence="2 3">
    <name type="scientific">Hibiscus sabdariffa</name>
    <name type="common">roselle</name>
    <dbReference type="NCBI Taxonomy" id="183260"/>
    <lineage>
        <taxon>Eukaryota</taxon>
        <taxon>Viridiplantae</taxon>
        <taxon>Streptophyta</taxon>
        <taxon>Embryophyta</taxon>
        <taxon>Tracheophyta</taxon>
        <taxon>Spermatophyta</taxon>
        <taxon>Magnoliopsida</taxon>
        <taxon>eudicotyledons</taxon>
        <taxon>Gunneridae</taxon>
        <taxon>Pentapetalae</taxon>
        <taxon>rosids</taxon>
        <taxon>malvids</taxon>
        <taxon>Malvales</taxon>
        <taxon>Malvaceae</taxon>
        <taxon>Malvoideae</taxon>
        <taxon>Hibiscus</taxon>
    </lineage>
</organism>
<accession>A0ABR2ST52</accession>
<dbReference type="PANTHER" id="PTHR33710:SF77">
    <property type="entry name" value="DNASE I-LIKE SUPERFAMILY PROTEIN"/>
    <property type="match status" value="1"/>
</dbReference>
<dbReference type="EMBL" id="JBBPBN010000012">
    <property type="protein sequence ID" value="KAK9028334.1"/>
    <property type="molecule type" value="Genomic_DNA"/>
</dbReference>
<dbReference type="Gene3D" id="3.60.10.10">
    <property type="entry name" value="Endonuclease/exonuclease/phosphatase"/>
    <property type="match status" value="1"/>
</dbReference>
<evidence type="ECO:0000313" key="2">
    <source>
        <dbReference type="EMBL" id="KAK9028334.1"/>
    </source>
</evidence>
<name>A0ABR2ST52_9ROSI</name>
<evidence type="ECO:0000313" key="3">
    <source>
        <dbReference type="Proteomes" id="UP001396334"/>
    </source>
</evidence>
<dbReference type="SUPFAM" id="SSF56219">
    <property type="entry name" value="DNase I-like"/>
    <property type="match status" value="1"/>
</dbReference>
<proteinExistence type="predicted"/>
<dbReference type="PANTHER" id="PTHR33710">
    <property type="entry name" value="BNAC02G09200D PROTEIN"/>
    <property type="match status" value="1"/>
</dbReference>
<sequence>MDVGVKVLAVGTNNQHTVDGEKVDDPVHVERPIVGVADASKPSYARKVVVGQQPHAKANPSYFGEDVIVCPEDVLIDQSGSIPSIRFSDRVHDQVNHFCFECSIYSYGKENFRSTKANVVPNDSNGTNILPTDKGKSSVDAAEGLFGPWMLVENKRQRMASGSNTVNQKDQLGSAVSGSRFQVLEGVDDVDEGAKVKGNNGVQSKSVDVNAPATTSVHRELALRPIVSLNATYLASNPSKKTLKSSSSIKGLVAVESMTRKSVLIEDHDPKIAKERHKAVKVVEDRSRLLLSSSSRMRGILGGVGQVRKDTASRGLRIRSPGVSKLHDQVELADWVNDFVDNLASIPGADLVALVEPRVSGLRANRVVTSLGYLNSLRVETHGFSGGIWLLLNDVVSVEASHIANQFVHGVVRFKDDVVFYCFTIVYVSPQIGLRKHVWKLLEDLDLGDAIPWVLGGDFNSIFDKSERSGGSLLRDGMSKSFRDFICDNRLMDLGFKGSLFTWKRGSVQARLDRCLVNIKWLQSFPNGFVQHLDMIGSDHRPLLLRLEGSCVNSTLRPFLFIGARQDHPQFTSFLESVWTGEATCRHVFHPVFFFFK</sequence>
<keyword evidence="3" id="KW-1185">Reference proteome</keyword>
<dbReference type="Proteomes" id="UP001396334">
    <property type="component" value="Unassembled WGS sequence"/>
</dbReference>
<dbReference type="InterPro" id="IPR036691">
    <property type="entry name" value="Endo/exonu/phosph_ase_sf"/>
</dbReference>
<dbReference type="Pfam" id="PF03372">
    <property type="entry name" value="Exo_endo_phos"/>
    <property type="match status" value="1"/>
</dbReference>
<dbReference type="InterPro" id="IPR005135">
    <property type="entry name" value="Endo/exonuclease/phosphatase"/>
</dbReference>
<comment type="caution">
    <text evidence="2">The sequence shown here is derived from an EMBL/GenBank/DDBJ whole genome shotgun (WGS) entry which is preliminary data.</text>
</comment>